<dbReference type="Gene3D" id="3.60.110.10">
    <property type="entry name" value="Carbon-nitrogen hydrolase"/>
    <property type="match status" value="1"/>
</dbReference>
<evidence type="ECO:0000259" key="2">
    <source>
        <dbReference type="PROSITE" id="PS50263"/>
    </source>
</evidence>
<dbReference type="OrthoDB" id="10250282at2759"/>
<dbReference type="KEGG" id="tasa:A1Q1_06145"/>
<organism evidence="3 4">
    <name type="scientific">Trichosporon asahii var. asahii (strain ATCC 90039 / CBS 2479 / JCM 2466 / KCTC 7840 / NBRC 103889/ NCYC 2677 / UAMH 7654)</name>
    <name type="common">Yeast</name>
    <dbReference type="NCBI Taxonomy" id="1186058"/>
    <lineage>
        <taxon>Eukaryota</taxon>
        <taxon>Fungi</taxon>
        <taxon>Dikarya</taxon>
        <taxon>Basidiomycota</taxon>
        <taxon>Agaricomycotina</taxon>
        <taxon>Tremellomycetes</taxon>
        <taxon>Trichosporonales</taxon>
        <taxon>Trichosporonaceae</taxon>
        <taxon>Trichosporon</taxon>
    </lineage>
</organism>
<evidence type="ECO:0000256" key="1">
    <source>
        <dbReference type="SAM" id="MobiDB-lite"/>
    </source>
</evidence>
<feature type="domain" description="CN hydrolase" evidence="2">
    <location>
        <begin position="25"/>
        <end position="282"/>
    </location>
</feature>
<dbReference type="RefSeq" id="XP_014176829.1">
    <property type="nucleotide sequence ID" value="XM_014321354.1"/>
</dbReference>
<dbReference type="AlphaFoldDB" id="J6ERM9"/>
<comment type="caution">
    <text evidence="3">The sequence shown here is derived from an EMBL/GenBank/DDBJ whole genome shotgun (WGS) entry which is preliminary data.</text>
</comment>
<evidence type="ECO:0000313" key="3">
    <source>
        <dbReference type="EMBL" id="EJT45382.1"/>
    </source>
</evidence>
<proteinExistence type="predicted"/>
<dbReference type="PANTHER" id="PTHR23088:SF27">
    <property type="entry name" value="DEAMINATED GLUTATHIONE AMIDASE"/>
    <property type="match status" value="1"/>
</dbReference>
<dbReference type="EMBL" id="ALBS01000327">
    <property type="protein sequence ID" value="EJT45382.1"/>
    <property type="molecule type" value="Genomic_DNA"/>
</dbReference>
<dbReference type="Proteomes" id="UP000002748">
    <property type="component" value="Unassembled WGS sequence"/>
</dbReference>
<protein>
    <submittedName>
        <fullName evidence="3">Nitrilase-like protein</fullName>
    </submittedName>
</protein>
<dbReference type="HOGENOM" id="CLU_030130_1_2_1"/>
<accession>J6ERM9</accession>
<gene>
    <name evidence="3" type="ORF">A1Q1_06145</name>
</gene>
<dbReference type="PANTHER" id="PTHR23088">
    <property type="entry name" value="NITRILASE-RELATED"/>
    <property type="match status" value="1"/>
</dbReference>
<dbReference type="InterPro" id="IPR036526">
    <property type="entry name" value="C-N_Hydrolase_sf"/>
</dbReference>
<dbReference type="InterPro" id="IPR001110">
    <property type="entry name" value="UPF0012_CS"/>
</dbReference>
<dbReference type="VEuPathDB" id="FungiDB:A1Q1_06145"/>
<feature type="compositionally biased region" description="Basic and acidic residues" evidence="1">
    <location>
        <begin position="130"/>
        <end position="143"/>
    </location>
</feature>
<dbReference type="PROSITE" id="PS50263">
    <property type="entry name" value="CN_HYDROLASE"/>
    <property type="match status" value="1"/>
</dbReference>
<evidence type="ECO:0000313" key="4">
    <source>
        <dbReference type="Proteomes" id="UP000002748"/>
    </source>
</evidence>
<dbReference type="SUPFAM" id="SSF56317">
    <property type="entry name" value="Carbon-nitrogen hydrolase"/>
    <property type="match status" value="1"/>
</dbReference>
<reference evidence="3 4" key="1">
    <citation type="journal article" date="2012" name="Eukaryot. Cell">
        <title>Draft genome sequence of CBS 2479, the standard type strain of Trichosporon asahii.</title>
        <authorList>
            <person name="Yang R.Y."/>
            <person name="Li H.T."/>
            <person name="Zhu H."/>
            <person name="Zhou G.P."/>
            <person name="Wang M."/>
            <person name="Wang L."/>
        </authorList>
    </citation>
    <scope>NUCLEOTIDE SEQUENCE [LARGE SCALE GENOMIC DNA]</scope>
    <source>
        <strain evidence="4">ATCC 90039 / CBS 2479 / JCM 2466 / KCTC 7840 / NCYC 2677 / UAMH 7654</strain>
    </source>
</reference>
<name>J6ERM9_TRIAS</name>
<dbReference type="InterPro" id="IPR003010">
    <property type="entry name" value="C-N_Hydrolase"/>
</dbReference>
<dbReference type="PROSITE" id="PS01227">
    <property type="entry name" value="UPF0012"/>
    <property type="match status" value="1"/>
</dbReference>
<dbReference type="GeneID" id="25989657"/>
<sequence>MLLRSLARTLTPSVRGFSTSTPRMTKVAVVQLRSTNNVQDNLARSDKVIREAVAAGAKHEYALGLRKLAKELGVVIAAGIHDLPEDPQGDDRVQNTQVLIGTDGELLADYNKLHLFDVVLPGTPGPNGEQRMKRTGESDRIRPGQEVVPPIDVPGLGKVGLEICYDLRFPELHIILTRLGAQILTFPSAFTVKTGRDHWGKSGRTSWGEALAFDPWGRQLGRLRSMGDGGDEAEINAIYDTGGEYFICDVDVNNVGEVKKQLPLADQKRADIYGVVGKEVPKKPIE</sequence>
<feature type="region of interest" description="Disordered" evidence="1">
    <location>
        <begin position="124"/>
        <end position="147"/>
    </location>
</feature>
<dbReference type="Pfam" id="PF00795">
    <property type="entry name" value="CN_hydrolase"/>
    <property type="match status" value="1"/>
</dbReference>